<dbReference type="Proteomes" id="UP000525158">
    <property type="component" value="Unassembled WGS sequence"/>
</dbReference>
<dbReference type="InterPro" id="IPR036179">
    <property type="entry name" value="Ig-like_dom_sf"/>
</dbReference>
<dbReference type="PROSITE" id="PS50835">
    <property type="entry name" value="IG_LIKE"/>
    <property type="match status" value="1"/>
</dbReference>
<dbReference type="InterPro" id="IPR007110">
    <property type="entry name" value="Ig-like_dom"/>
</dbReference>
<evidence type="ECO:0000313" key="2">
    <source>
        <dbReference type="EMBL" id="NXN43397.1"/>
    </source>
</evidence>
<protein>
    <submittedName>
        <fullName evidence="2">KV1 protein</fullName>
    </submittedName>
</protein>
<dbReference type="SMART" id="SM00409">
    <property type="entry name" value="IG"/>
    <property type="match status" value="1"/>
</dbReference>
<comment type="caution">
    <text evidence="2">The sequence shown here is derived from an EMBL/GenBank/DDBJ whole genome shotgun (WGS) entry which is preliminary data.</text>
</comment>
<sequence length="201" mass="22026">KCREPDSRLPLAGGASAEGRRILQSPGQLWVLPGGTAELSCNVLDIDIHVDWYKEKPDGSLYWIYQSSNNSPPKGKYSGKKKTQRDFSLVVGPLQREDSGVYYCSSPISSSFYPSFGNGTRLIVTNATEPKLSILVPVDVEEPREVPASIPLLCHLRDLPPGWDSVLWQPGGEVTPVTAGAVDEDGVLSAWSITWISAERW</sequence>
<gene>
    <name evidence="2" type="primary">Kv1</name>
    <name evidence="2" type="ORF">RHIAFR_R14754</name>
</gene>
<dbReference type="InterPro" id="IPR050150">
    <property type="entry name" value="IgV_Light_Chain"/>
</dbReference>
<reference evidence="2 3" key="1">
    <citation type="submission" date="2019-09" db="EMBL/GenBank/DDBJ databases">
        <title>Bird 10,000 Genomes (B10K) Project - Family phase.</title>
        <authorList>
            <person name="Zhang G."/>
        </authorList>
    </citation>
    <scope>NUCLEOTIDE SEQUENCE [LARGE SCALE GENOMIC DNA]</scope>
    <source>
        <strain evidence="2">B10K-DU-002-36</strain>
        <tissue evidence="2">Muscle</tissue>
    </source>
</reference>
<dbReference type="InterPro" id="IPR003599">
    <property type="entry name" value="Ig_sub"/>
</dbReference>
<evidence type="ECO:0000259" key="1">
    <source>
        <dbReference type="PROSITE" id="PS50835"/>
    </source>
</evidence>
<feature type="non-terminal residue" evidence="2">
    <location>
        <position position="1"/>
    </location>
</feature>
<dbReference type="InterPro" id="IPR013106">
    <property type="entry name" value="Ig_V-set"/>
</dbReference>
<keyword evidence="3" id="KW-1185">Reference proteome</keyword>
<feature type="non-terminal residue" evidence="2">
    <location>
        <position position="201"/>
    </location>
</feature>
<dbReference type="InterPro" id="IPR013783">
    <property type="entry name" value="Ig-like_fold"/>
</dbReference>
<name>A0A7L1IYH3_SMUAF</name>
<proteinExistence type="predicted"/>
<dbReference type="SMART" id="SM00406">
    <property type="entry name" value="IGv"/>
    <property type="match status" value="1"/>
</dbReference>
<dbReference type="Gene3D" id="2.60.40.10">
    <property type="entry name" value="Immunoglobulins"/>
    <property type="match status" value="1"/>
</dbReference>
<feature type="domain" description="Ig-like" evidence="1">
    <location>
        <begin position="20"/>
        <end position="104"/>
    </location>
</feature>
<dbReference type="PANTHER" id="PTHR23267">
    <property type="entry name" value="IMMUNOGLOBULIN LIGHT CHAIN"/>
    <property type="match status" value="1"/>
</dbReference>
<organism evidence="2 3">
    <name type="scientific">Smutsornis africanus</name>
    <name type="common">Double-banded courser</name>
    <name type="synonym">Rhinoptilus africanus</name>
    <dbReference type="NCBI Taxonomy" id="240209"/>
    <lineage>
        <taxon>Eukaryota</taxon>
        <taxon>Metazoa</taxon>
        <taxon>Chordata</taxon>
        <taxon>Craniata</taxon>
        <taxon>Vertebrata</taxon>
        <taxon>Euteleostomi</taxon>
        <taxon>Archelosauria</taxon>
        <taxon>Archosauria</taxon>
        <taxon>Dinosauria</taxon>
        <taxon>Saurischia</taxon>
        <taxon>Theropoda</taxon>
        <taxon>Coelurosauria</taxon>
        <taxon>Aves</taxon>
        <taxon>Neognathae</taxon>
        <taxon>Neoaves</taxon>
        <taxon>Charadriiformes</taxon>
        <taxon>Glareolidae</taxon>
        <taxon>Rhinoptilus</taxon>
    </lineage>
</organism>
<dbReference type="CDD" id="cd00099">
    <property type="entry name" value="IgV"/>
    <property type="match status" value="1"/>
</dbReference>
<dbReference type="Pfam" id="PF07686">
    <property type="entry name" value="V-set"/>
    <property type="match status" value="1"/>
</dbReference>
<dbReference type="SUPFAM" id="SSF48726">
    <property type="entry name" value="Immunoglobulin"/>
    <property type="match status" value="2"/>
</dbReference>
<accession>A0A7L1IYH3</accession>
<dbReference type="AlphaFoldDB" id="A0A7L1IYH3"/>
<evidence type="ECO:0000313" key="3">
    <source>
        <dbReference type="Proteomes" id="UP000525158"/>
    </source>
</evidence>
<dbReference type="EMBL" id="VXBO01009788">
    <property type="protein sequence ID" value="NXN43397.1"/>
    <property type="molecule type" value="Genomic_DNA"/>
</dbReference>